<proteinExistence type="inferred from homology"/>
<name>A0A8S4RYT2_9NEOP</name>
<dbReference type="PANTHER" id="PTHR12128">
    <property type="entry name" value="DIHYDRODIPICOLINATE SYNTHASE"/>
    <property type="match status" value="1"/>
</dbReference>
<evidence type="ECO:0000256" key="8">
    <source>
        <dbReference type="ARBA" id="ARBA00023270"/>
    </source>
</evidence>
<evidence type="ECO:0000256" key="6">
    <source>
        <dbReference type="ARBA" id="ARBA00022490"/>
    </source>
</evidence>
<dbReference type="InterPro" id="IPR013785">
    <property type="entry name" value="Aldolase_TIM"/>
</dbReference>
<comment type="subunit">
    <text evidence="4">Homotetramer.</text>
</comment>
<accession>A0A8S4RYT2</accession>
<evidence type="ECO:0000256" key="3">
    <source>
        <dbReference type="ARBA" id="ARBA00006324"/>
    </source>
</evidence>
<dbReference type="PANTHER" id="PTHR12128:SF21">
    <property type="entry name" value="N-ACETYLNEURAMINATE LYASE"/>
    <property type="match status" value="1"/>
</dbReference>
<keyword evidence="9" id="KW-0119">Carbohydrate metabolism</keyword>
<dbReference type="Gene3D" id="3.20.20.70">
    <property type="entry name" value="Aldolase class I"/>
    <property type="match status" value="1"/>
</dbReference>
<feature type="binding site" evidence="13">
    <location>
        <position position="212"/>
    </location>
    <ligand>
        <name>pyruvate</name>
        <dbReference type="ChEBI" id="CHEBI:15361"/>
    </ligand>
</feature>
<dbReference type="EC" id="4.1.3.3" evidence="5"/>
<comment type="similarity">
    <text evidence="3">Belongs to the DapA family. NanA subfamily.</text>
</comment>
<evidence type="ECO:0000256" key="7">
    <source>
        <dbReference type="ARBA" id="ARBA00023239"/>
    </source>
</evidence>
<evidence type="ECO:0000256" key="4">
    <source>
        <dbReference type="ARBA" id="ARBA00011881"/>
    </source>
</evidence>
<feature type="active site" description="Schiff-base intermediate with substrate" evidence="12">
    <location>
        <position position="170"/>
    </location>
</feature>
<keyword evidence="8" id="KW-0704">Schiff base</keyword>
<dbReference type="InterPro" id="IPR002220">
    <property type="entry name" value="DapA-like"/>
</dbReference>
<evidence type="ECO:0000256" key="5">
    <source>
        <dbReference type="ARBA" id="ARBA00012911"/>
    </source>
</evidence>
<feature type="active site" description="Proton donor/acceptor" evidence="12">
    <location>
        <position position="140"/>
    </location>
</feature>
<gene>
    <name evidence="14" type="primary">jg19439</name>
    <name evidence="14" type="ORF">PAEG_LOCUS19209</name>
</gene>
<comment type="pathway">
    <text evidence="2">Amino-sugar metabolism; N-acetylneuraminate degradation.</text>
</comment>
<comment type="catalytic activity">
    <reaction evidence="10">
        <text>aceneuramate = aldehydo-N-acetyl-D-mannosamine + pyruvate</text>
        <dbReference type="Rhea" id="RHEA:23296"/>
        <dbReference type="ChEBI" id="CHEBI:15361"/>
        <dbReference type="ChEBI" id="CHEBI:17122"/>
        <dbReference type="ChEBI" id="CHEBI:173083"/>
        <dbReference type="EC" id="4.1.3.3"/>
    </reaction>
</comment>
<reference evidence="14" key="1">
    <citation type="submission" date="2022-03" db="EMBL/GenBank/DDBJ databases">
        <authorList>
            <person name="Lindestad O."/>
        </authorList>
    </citation>
    <scope>NUCLEOTIDE SEQUENCE</scope>
</reference>
<evidence type="ECO:0000256" key="12">
    <source>
        <dbReference type="PIRSR" id="PIRSR001365-1"/>
    </source>
</evidence>
<keyword evidence="15" id="KW-1185">Reference proteome</keyword>
<evidence type="ECO:0000256" key="10">
    <source>
        <dbReference type="ARBA" id="ARBA00044906"/>
    </source>
</evidence>
<dbReference type="Pfam" id="PF00701">
    <property type="entry name" value="DHDPS"/>
    <property type="match status" value="1"/>
</dbReference>
<sequence length="303" mass="32826">MIVFNARGLMPPVFTPLNDDLSINYNVIPAYAKYLADNGIKSVLVGGTTGENMCFSVADRKKVADAWVKTGKTCGLHIMVQVGGAPLSDVLELAEYCSKIGVDSLLTLPELYFKPQSVSELVSYVKLVANRAPNLPVLYYHIPSMSKVELNMPSFIIEATQSIPNFKGIKFTSNDLSECAQVLRALKEDQEVFLGADTLLAPAALLGVKSSIGTTFNLFPRLAQDILVAVEENNVAQARNLQNKLSLAAEAHTIEGAWVPIMKAGMEIVSGIKMGPPALPQLPISEEAKKRIAARLKTLKLIN</sequence>
<organism evidence="14 15">
    <name type="scientific">Pararge aegeria aegeria</name>
    <dbReference type="NCBI Taxonomy" id="348720"/>
    <lineage>
        <taxon>Eukaryota</taxon>
        <taxon>Metazoa</taxon>
        <taxon>Ecdysozoa</taxon>
        <taxon>Arthropoda</taxon>
        <taxon>Hexapoda</taxon>
        <taxon>Insecta</taxon>
        <taxon>Pterygota</taxon>
        <taxon>Neoptera</taxon>
        <taxon>Endopterygota</taxon>
        <taxon>Lepidoptera</taxon>
        <taxon>Glossata</taxon>
        <taxon>Ditrysia</taxon>
        <taxon>Papilionoidea</taxon>
        <taxon>Nymphalidae</taxon>
        <taxon>Satyrinae</taxon>
        <taxon>Satyrini</taxon>
        <taxon>Parargina</taxon>
        <taxon>Pararge</taxon>
    </lineage>
</organism>
<dbReference type="SMART" id="SM01130">
    <property type="entry name" value="DHDPS"/>
    <property type="match status" value="1"/>
</dbReference>
<comment type="subcellular location">
    <subcellularLocation>
        <location evidence="1">Cytoplasm</location>
    </subcellularLocation>
</comment>
<dbReference type="AlphaFoldDB" id="A0A8S4RYT2"/>
<keyword evidence="6" id="KW-0963">Cytoplasm</keyword>
<comment type="caution">
    <text evidence="14">The sequence shown here is derived from an EMBL/GenBank/DDBJ whole genome shotgun (WGS) entry which is preliminary data.</text>
</comment>
<dbReference type="PRINTS" id="PR00146">
    <property type="entry name" value="DHPICSNTHASE"/>
</dbReference>
<evidence type="ECO:0000313" key="14">
    <source>
        <dbReference type="EMBL" id="CAH2242996.1"/>
    </source>
</evidence>
<dbReference type="GO" id="GO:0005737">
    <property type="term" value="C:cytoplasm"/>
    <property type="evidence" value="ECO:0007669"/>
    <property type="project" value="UniProtKB-SubCell"/>
</dbReference>
<dbReference type="PIRSF" id="PIRSF001365">
    <property type="entry name" value="DHDPS"/>
    <property type="match status" value="1"/>
</dbReference>
<feature type="binding site" evidence="13">
    <location>
        <position position="49"/>
    </location>
    <ligand>
        <name>pyruvate</name>
        <dbReference type="ChEBI" id="CHEBI:15361"/>
    </ligand>
</feature>
<protein>
    <recommendedName>
        <fullName evidence="5">N-acetylneuraminate lyase</fullName>
        <ecNumber evidence="5">4.1.3.3</ecNumber>
    </recommendedName>
</protein>
<dbReference type="Proteomes" id="UP000838756">
    <property type="component" value="Unassembled WGS sequence"/>
</dbReference>
<evidence type="ECO:0000256" key="9">
    <source>
        <dbReference type="ARBA" id="ARBA00023277"/>
    </source>
</evidence>
<evidence type="ECO:0000313" key="15">
    <source>
        <dbReference type="Proteomes" id="UP000838756"/>
    </source>
</evidence>
<keyword evidence="7 11" id="KW-0456">Lyase</keyword>
<dbReference type="SUPFAM" id="SSF51569">
    <property type="entry name" value="Aldolase"/>
    <property type="match status" value="1"/>
</dbReference>
<dbReference type="EMBL" id="CAKXAJ010025710">
    <property type="protein sequence ID" value="CAH2242996.1"/>
    <property type="molecule type" value="Genomic_DNA"/>
</dbReference>
<evidence type="ECO:0000256" key="13">
    <source>
        <dbReference type="PIRSR" id="PIRSR001365-2"/>
    </source>
</evidence>
<evidence type="ECO:0000256" key="1">
    <source>
        <dbReference type="ARBA" id="ARBA00004496"/>
    </source>
</evidence>
<dbReference type="OrthoDB" id="191315at2759"/>
<evidence type="ECO:0000256" key="2">
    <source>
        <dbReference type="ARBA" id="ARBA00004878"/>
    </source>
</evidence>
<evidence type="ECO:0000256" key="11">
    <source>
        <dbReference type="PIRNR" id="PIRNR001365"/>
    </source>
</evidence>
<dbReference type="GO" id="GO:0008747">
    <property type="term" value="F:N-acetylneuraminate lyase activity"/>
    <property type="evidence" value="ECO:0007669"/>
    <property type="project" value="UniProtKB-EC"/>
</dbReference>